<dbReference type="EMBL" id="JACQCQ010000013">
    <property type="protein sequence ID" value="MBI3627915.1"/>
    <property type="molecule type" value="Genomic_DNA"/>
</dbReference>
<comment type="caution">
    <text evidence="1">The sequence shown here is derived from an EMBL/GenBank/DDBJ whole genome shotgun (WGS) entry which is preliminary data.</text>
</comment>
<reference evidence="1" key="1">
    <citation type="submission" date="2020-07" db="EMBL/GenBank/DDBJ databases">
        <title>Huge and variable diversity of episymbiotic CPR bacteria and DPANN archaea in groundwater ecosystems.</title>
        <authorList>
            <person name="He C.Y."/>
            <person name="Keren R."/>
            <person name="Whittaker M."/>
            <person name="Farag I.F."/>
            <person name="Doudna J."/>
            <person name="Cate J.H.D."/>
            <person name="Banfield J.F."/>
        </authorList>
    </citation>
    <scope>NUCLEOTIDE SEQUENCE</scope>
    <source>
        <strain evidence="1">NC_groundwater_972_Pr1_S-0.2um_49_27</strain>
    </source>
</reference>
<dbReference type="InterPro" id="IPR000831">
    <property type="entry name" value="Trp_repress"/>
</dbReference>
<evidence type="ECO:0000313" key="2">
    <source>
        <dbReference type="Proteomes" id="UP000808388"/>
    </source>
</evidence>
<dbReference type="GO" id="GO:0003700">
    <property type="term" value="F:DNA-binding transcription factor activity"/>
    <property type="evidence" value="ECO:0007669"/>
    <property type="project" value="InterPro"/>
</dbReference>
<organism evidence="1 2">
    <name type="scientific">Candidatus Sungiibacteriota bacterium</name>
    <dbReference type="NCBI Taxonomy" id="2750080"/>
    <lineage>
        <taxon>Bacteria</taxon>
        <taxon>Candidatus Sungiibacteriota</taxon>
    </lineage>
</organism>
<dbReference type="InterPro" id="IPR013368">
    <property type="entry name" value="YecD_YerC"/>
</dbReference>
<gene>
    <name evidence="1" type="ORF">HY220_04220</name>
</gene>
<dbReference type="AlphaFoldDB" id="A0A9D6LP56"/>
<dbReference type="InterPro" id="IPR010921">
    <property type="entry name" value="Trp_repressor/repl_initiator"/>
</dbReference>
<dbReference type="SUPFAM" id="SSF48295">
    <property type="entry name" value="TrpR-like"/>
    <property type="match status" value="1"/>
</dbReference>
<protein>
    <recommendedName>
        <fullName evidence="3">TrpR like protein, YerC/YecD</fullName>
    </recommendedName>
</protein>
<dbReference type="Gene3D" id="1.10.1270.10">
    <property type="entry name" value="TrpR-like"/>
    <property type="match status" value="1"/>
</dbReference>
<evidence type="ECO:0000313" key="1">
    <source>
        <dbReference type="EMBL" id="MBI3627915.1"/>
    </source>
</evidence>
<sequence>MPHLSRYKLTPGHIDDLSSRIVEATLILRDRGSLKLFFDDLLTTTEKAMLGKRILIALLLEEDYSYQQIERILKVSQTTIGTISEKLQRDGRGFRMFIKNLERSKNFKNTFETIEKLFMSLPRKSDPRGRWNMVKV</sequence>
<name>A0A9D6LP56_9BACT</name>
<dbReference type="GO" id="GO:0043565">
    <property type="term" value="F:sequence-specific DNA binding"/>
    <property type="evidence" value="ECO:0007669"/>
    <property type="project" value="InterPro"/>
</dbReference>
<dbReference type="Pfam" id="PF01371">
    <property type="entry name" value="Trp_repressor"/>
    <property type="match status" value="1"/>
</dbReference>
<dbReference type="Proteomes" id="UP000808388">
    <property type="component" value="Unassembled WGS sequence"/>
</dbReference>
<proteinExistence type="predicted"/>
<dbReference type="PANTHER" id="PTHR40080">
    <property type="entry name" value="LMO1763 PROTEIN"/>
    <property type="match status" value="1"/>
</dbReference>
<dbReference type="PANTHER" id="PTHR40080:SF1">
    <property type="entry name" value="TRPR-LIKE PROTEIN YERC_YECD"/>
    <property type="match status" value="1"/>
</dbReference>
<accession>A0A9D6LP56</accession>
<evidence type="ECO:0008006" key="3">
    <source>
        <dbReference type="Google" id="ProtNLM"/>
    </source>
</evidence>
<dbReference type="InterPro" id="IPR038116">
    <property type="entry name" value="TrpR-like_sf"/>
</dbReference>